<evidence type="ECO:0000256" key="2">
    <source>
        <dbReference type="SAM" id="MobiDB-lite"/>
    </source>
</evidence>
<dbReference type="Proteomes" id="UP000266272">
    <property type="component" value="Unassembled WGS sequence"/>
</dbReference>
<gene>
    <name evidence="3" type="ORF">TARUN_8851</name>
</gene>
<sequence>MPQSLRSILGKSNRVRKPSRPSAARQNPAASSQSQSPRKGKKPAPKDDSEAQFQDKLSDIGLAKLLQEELTLRDVVQAMRYVRNRMFTPVPPTGFKSTRAAEVLNYRLTVPPIVTLGHLNAILTSPSKVEREVVELFRSGVLRKVRVERRGGMGEALIESSDLEAMVHKTGMSEGAKDRFLAFLKENPTAQTLPRGAITHAQTDELVRAGFLTSSLQAAPGTTLHVRPEDRTTLTSIHHVSRFASGTVSAVGGRNAIHLAGGGGGAPTLTGSSLSSSEASDFRIAVPGHGRYLKLAEGAVDWLREMLDKTRWGEGPEDWFRERFEGGGLYGTRWKDFWGVEWEWVLGQAVGLGIVEVFETGSVGRGLRALGG</sequence>
<evidence type="ECO:0000256" key="1">
    <source>
        <dbReference type="ARBA" id="ARBA00093458"/>
    </source>
</evidence>
<dbReference type="InterPro" id="IPR018865">
    <property type="entry name" value="STK19-like"/>
</dbReference>
<reference evidence="3 4" key="1">
    <citation type="journal article" date="2018" name="PLoS Pathog.">
        <title>Evolution of structural diversity of trichothecenes, a family of toxins produced by plant pathogenic and entomopathogenic fungi.</title>
        <authorList>
            <person name="Proctor R.H."/>
            <person name="McCormick S.P."/>
            <person name="Kim H.S."/>
            <person name="Cardoza R.E."/>
            <person name="Stanley A.M."/>
            <person name="Lindo L."/>
            <person name="Kelly A."/>
            <person name="Brown D.W."/>
            <person name="Lee T."/>
            <person name="Vaughan M.M."/>
            <person name="Alexander N.J."/>
            <person name="Busman M."/>
            <person name="Gutierrez S."/>
        </authorList>
    </citation>
    <scope>NUCLEOTIDE SEQUENCE [LARGE SCALE GENOMIC DNA]</scope>
    <source>
        <strain evidence="3 4">IBT 40837</strain>
    </source>
</reference>
<dbReference type="PANTHER" id="PTHR15243">
    <property type="entry name" value="SERINE/THREONINE-PROTEIN KINASE 19"/>
    <property type="match status" value="1"/>
</dbReference>
<keyword evidence="4" id="KW-1185">Reference proteome</keyword>
<proteinExistence type="inferred from homology"/>
<dbReference type="OrthoDB" id="3980126at2759"/>
<dbReference type="GO" id="GO:0046579">
    <property type="term" value="P:positive regulation of Ras protein signal transduction"/>
    <property type="evidence" value="ECO:0007669"/>
    <property type="project" value="TreeGrafter"/>
</dbReference>
<dbReference type="AlphaFoldDB" id="A0A395NBX4"/>
<dbReference type="PANTHER" id="PTHR15243:SF0">
    <property type="entry name" value="SERINE_THREONINE-PROTEIN KINASE 19"/>
    <property type="match status" value="1"/>
</dbReference>
<evidence type="ECO:0008006" key="5">
    <source>
        <dbReference type="Google" id="ProtNLM"/>
    </source>
</evidence>
<evidence type="ECO:0000313" key="4">
    <source>
        <dbReference type="Proteomes" id="UP000266272"/>
    </source>
</evidence>
<accession>A0A395NBX4</accession>
<dbReference type="EMBL" id="PXOA01000654">
    <property type="protein sequence ID" value="RFU73391.1"/>
    <property type="molecule type" value="Genomic_DNA"/>
</dbReference>
<dbReference type="Pfam" id="PF10494">
    <property type="entry name" value="Stk19"/>
    <property type="match status" value="1"/>
</dbReference>
<comment type="similarity">
    <text evidence="1">Belongs to the STK19 family.</text>
</comment>
<comment type="caution">
    <text evidence="3">The sequence shown here is derived from an EMBL/GenBank/DDBJ whole genome shotgun (WGS) entry which is preliminary data.</text>
</comment>
<protein>
    <recommendedName>
        <fullName evidence="5">Serine-threonine kinase 19</fullName>
    </recommendedName>
</protein>
<evidence type="ECO:0000313" key="3">
    <source>
        <dbReference type="EMBL" id="RFU73391.1"/>
    </source>
</evidence>
<organism evidence="3 4">
    <name type="scientific">Trichoderma arundinaceum</name>
    <dbReference type="NCBI Taxonomy" id="490622"/>
    <lineage>
        <taxon>Eukaryota</taxon>
        <taxon>Fungi</taxon>
        <taxon>Dikarya</taxon>
        <taxon>Ascomycota</taxon>
        <taxon>Pezizomycotina</taxon>
        <taxon>Sordariomycetes</taxon>
        <taxon>Hypocreomycetidae</taxon>
        <taxon>Hypocreales</taxon>
        <taxon>Hypocreaceae</taxon>
        <taxon>Trichoderma</taxon>
    </lineage>
</organism>
<name>A0A395NBX4_TRIAR</name>
<feature type="region of interest" description="Disordered" evidence="2">
    <location>
        <begin position="1"/>
        <end position="52"/>
    </location>
</feature>
<feature type="compositionally biased region" description="Low complexity" evidence="2">
    <location>
        <begin position="20"/>
        <end position="37"/>
    </location>
</feature>